<evidence type="ECO:0000313" key="3">
    <source>
        <dbReference type="EMBL" id="SFB24632.1"/>
    </source>
</evidence>
<evidence type="ECO:0000313" key="4">
    <source>
        <dbReference type="Proteomes" id="UP000198838"/>
    </source>
</evidence>
<proteinExistence type="predicted"/>
<dbReference type="GO" id="GO:0006260">
    <property type="term" value="P:DNA replication"/>
    <property type="evidence" value="ECO:0007669"/>
    <property type="project" value="UniProtKB-KW"/>
</dbReference>
<dbReference type="Proteomes" id="UP000198838">
    <property type="component" value="Unassembled WGS sequence"/>
</dbReference>
<evidence type="ECO:0000256" key="2">
    <source>
        <dbReference type="SAM" id="Coils"/>
    </source>
</evidence>
<dbReference type="SUPFAM" id="SSF46565">
    <property type="entry name" value="Chaperone J-domain"/>
    <property type="match status" value="1"/>
</dbReference>
<dbReference type="Gene3D" id="1.10.287.110">
    <property type="entry name" value="DnaJ domain"/>
    <property type="match status" value="1"/>
</dbReference>
<dbReference type="AlphaFoldDB" id="A0A1I0ZGY8"/>
<dbReference type="OrthoDB" id="2062944at2"/>
<reference evidence="3 4" key="1">
    <citation type="submission" date="2016-10" db="EMBL/GenBank/DDBJ databases">
        <authorList>
            <person name="de Groot N.N."/>
        </authorList>
    </citation>
    <scope>NUCLEOTIDE SEQUENCE [LARGE SCALE GENOMIC DNA]</scope>
    <source>
        <strain evidence="3 4">DSM 5522</strain>
    </source>
</reference>
<keyword evidence="1" id="KW-0235">DNA replication</keyword>
<accession>A0A1I0ZGY8</accession>
<dbReference type="RefSeq" id="WP_092873285.1">
    <property type="nucleotide sequence ID" value="NZ_FOJY01000015.1"/>
</dbReference>
<dbReference type="STRING" id="1120918.SAMN05216249_11512"/>
<keyword evidence="4" id="KW-1185">Reference proteome</keyword>
<organism evidence="3 4">
    <name type="scientific">Acetitomaculum ruminis DSM 5522</name>
    <dbReference type="NCBI Taxonomy" id="1120918"/>
    <lineage>
        <taxon>Bacteria</taxon>
        <taxon>Bacillati</taxon>
        <taxon>Bacillota</taxon>
        <taxon>Clostridia</taxon>
        <taxon>Lachnospirales</taxon>
        <taxon>Lachnospiraceae</taxon>
        <taxon>Acetitomaculum</taxon>
    </lineage>
</organism>
<protein>
    <recommendedName>
        <fullName evidence="5">DnaJ domain-containing protein</fullName>
    </recommendedName>
</protein>
<sequence length="198" mass="23557">MIEDDINIRNLSKNSYIDIVVLYLIRNGDDKMGSLNYARKFNTPEVTVSVVTDLDHYNKETKVVEIDDAKETLKKERALFKIEKEKYEYEKKLYEAKVKRDEDLFKKKLEILQLELRKLAAEKERMKRERNFYKAVNDFDRGCDIDTKMFFIGVVDKASLKKRYKDLLKIYHPDNLCGDTEVLQMINNEYALLADKYE</sequence>
<evidence type="ECO:0008006" key="5">
    <source>
        <dbReference type="Google" id="ProtNLM"/>
    </source>
</evidence>
<dbReference type="EMBL" id="FOJY01000015">
    <property type="protein sequence ID" value="SFB24632.1"/>
    <property type="molecule type" value="Genomic_DNA"/>
</dbReference>
<gene>
    <name evidence="3" type="ORF">SAMN05216249_11512</name>
</gene>
<evidence type="ECO:0000256" key="1">
    <source>
        <dbReference type="ARBA" id="ARBA00022705"/>
    </source>
</evidence>
<feature type="coiled-coil region" evidence="2">
    <location>
        <begin position="66"/>
        <end position="136"/>
    </location>
</feature>
<dbReference type="InterPro" id="IPR036869">
    <property type="entry name" value="J_dom_sf"/>
</dbReference>
<keyword evidence="2" id="KW-0175">Coiled coil</keyword>
<name>A0A1I0ZGY8_9FIRM</name>